<protein>
    <submittedName>
        <fullName evidence="1">Aspartyl-phosphate phosphatase Spo0E family protein</fullName>
    </submittedName>
</protein>
<dbReference type="OrthoDB" id="1684520at2"/>
<dbReference type="AlphaFoldDB" id="A0A2N3LK24"/>
<dbReference type="Pfam" id="PF09388">
    <property type="entry name" value="SpoOE-like"/>
    <property type="match status" value="1"/>
</dbReference>
<gene>
    <name evidence="1" type="ORF">CWO92_11490</name>
</gene>
<dbReference type="GO" id="GO:0046983">
    <property type="term" value="F:protein dimerization activity"/>
    <property type="evidence" value="ECO:0007669"/>
    <property type="project" value="InterPro"/>
</dbReference>
<dbReference type="InterPro" id="IPR036638">
    <property type="entry name" value="HLH_DNA-bd_sf"/>
</dbReference>
<keyword evidence="2" id="KW-1185">Reference proteome</keyword>
<dbReference type="InterPro" id="IPR018540">
    <property type="entry name" value="Spo0E-like"/>
</dbReference>
<sequence>MKNYYSLLELTNQIDLLRNKMIEIGIKEGLRSPETLHKSQELDKLIFAYQSLMKGVREHPKGHRRN</sequence>
<proteinExistence type="predicted"/>
<dbReference type="EMBL" id="PIQO01000007">
    <property type="protein sequence ID" value="PKR84978.1"/>
    <property type="molecule type" value="Genomic_DNA"/>
</dbReference>
<dbReference type="SUPFAM" id="SSF140500">
    <property type="entry name" value="BAS1536-like"/>
    <property type="match status" value="1"/>
</dbReference>
<evidence type="ECO:0000313" key="1">
    <source>
        <dbReference type="EMBL" id="PKR84978.1"/>
    </source>
</evidence>
<dbReference type="RefSeq" id="WP_101354343.1">
    <property type="nucleotide sequence ID" value="NZ_PIQO01000007.1"/>
</dbReference>
<comment type="caution">
    <text evidence="1">The sequence shown here is derived from an EMBL/GenBank/DDBJ whole genome shotgun (WGS) entry which is preliminary data.</text>
</comment>
<dbReference type="InterPro" id="IPR037208">
    <property type="entry name" value="Spo0E-like_sf"/>
</dbReference>
<name>A0A2N3LK24_9BACI</name>
<reference evidence="1 2" key="1">
    <citation type="submission" date="2017-11" db="EMBL/GenBank/DDBJ databases">
        <title>Bacillus camelliae sp. nov., isolated from pu'er tea.</title>
        <authorList>
            <person name="Niu L."/>
        </authorList>
    </citation>
    <scope>NUCLEOTIDE SEQUENCE [LARGE SCALE GENOMIC DNA]</scope>
    <source>
        <strain evidence="1 2">7578-1</strain>
    </source>
</reference>
<organism evidence="1 2">
    <name type="scientific">Heyndrickxia camelliae</name>
    <dbReference type="NCBI Taxonomy" id="1707093"/>
    <lineage>
        <taxon>Bacteria</taxon>
        <taxon>Bacillati</taxon>
        <taxon>Bacillota</taxon>
        <taxon>Bacilli</taxon>
        <taxon>Bacillales</taxon>
        <taxon>Bacillaceae</taxon>
        <taxon>Heyndrickxia</taxon>
    </lineage>
</organism>
<evidence type="ECO:0000313" key="2">
    <source>
        <dbReference type="Proteomes" id="UP000233440"/>
    </source>
</evidence>
<dbReference type="GO" id="GO:0043937">
    <property type="term" value="P:regulation of sporulation"/>
    <property type="evidence" value="ECO:0007669"/>
    <property type="project" value="InterPro"/>
</dbReference>
<dbReference type="Gene3D" id="4.10.280.10">
    <property type="entry name" value="Helix-loop-helix DNA-binding domain"/>
    <property type="match status" value="1"/>
</dbReference>
<dbReference type="Proteomes" id="UP000233440">
    <property type="component" value="Unassembled WGS sequence"/>
</dbReference>
<accession>A0A2N3LK24</accession>